<dbReference type="PANTHER" id="PTHR43008:SF4">
    <property type="entry name" value="CHAIN DEHYDROGENASE, PUTATIVE (AFU_ORTHOLOGUE AFUA_4G08710)-RELATED"/>
    <property type="match status" value="1"/>
</dbReference>
<protein>
    <submittedName>
        <fullName evidence="3">Short-chain dehydrogenase</fullName>
    </submittedName>
</protein>
<keyword evidence="4" id="KW-1185">Reference proteome</keyword>
<dbReference type="Pfam" id="PF13561">
    <property type="entry name" value="adh_short_C2"/>
    <property type="match status" value="1"/>
</dbReference>
<dbReference type="EMBL" id="LFQU01000006">
    <property type="protein sequence ID" value="KOO68998.1"/>
    <property type="molecule type" value="Genomic_DNA"/>
</dbReference>
<dbReference type="Proteomes" id="UP000036951">
    <property type="component" value="Unassembled WGS sequence"/>
</dbReference>
<sequence length="275" mass="29538">MKNNVMILTGAGQIGMAIARRMGYGMKIVIGDKLKDNADAIADIMNKAGFDAVPVVMDLSSRESVLSMIDEARRYGDIRMLVNAAGVSPSQASVETILHVDLYGTAVLLEEVGKVIAEGGVGVTISSQSGHRMPALGAEIDEQLAMTPTEDLLKLDVLQPANIRDTLHAYQLAKRCNVKRVMYESVRWGRRGARINSISPGIIVTPLAIDEFNGPRGDFYKNMFAKCPAGRPGTADEVANVAELLMSDRGAFITGSDFLVDGGATASYFYGPLRP</sequence>
<dbReference type="NCBIfam" id="NF005395">
    <property type="entry name" value="PRK06940.1"/>
    <property type="match status" value="1"/>
</dbReference>
<dbReference type="SUPFAM" id="SSF51735">
    <property type="entry name" value="NAD(P)-binding Rossmann-fold domains"/>
    <property type="match status" value="1"/>
</dbReference>
<dbReference type="PRINTS" id="PR00081">
    <property type="entry name" value="GDHRDH"/>
</dbReference>
<organism evidence="3 4">
    <name type="scientific">Xylanibacter rarus</name>
    <dbReference type="NCBI Taxonomy" id="1676614"/>
    <lineage>
        <taxon>Bacteria</taxon>
        <taxon>Pseudomonadati</taxon>
        <taxon>Bacteroidota</taxon>
        <taxon>Bacteroidia</taxon>
        <taxon>Bacteroidales</taxon>
        <taxon>Prevotellaceae</taxon>
        <taxon>Xylanibacter</taxon>
    </lineage>
</organism>
<name>A0A8E1QYE5_9BACT</name>
<keyword evidence="2" id="KW-0560">Oxidoreductase</keyword>
<dbReference type="InterPro" id="IPR036291">
    <property type="entry name" value="NAD(P)-bd_dom_sf"/>
</dbReference>
<accession>A0A8E1QYE5</accession>
<dbReference type="Gene3D" id="3.40.50.720">
    <property type="entry name" value="NAD(P)-binding Rossmann-like Domain"/>
    <property type="match status" value="1"/>
</dbReference>
<proteinExistence type="inferred from homology"/>
<dbReference type="PANTHER" id="PTHR43008">
    <property type="entry name" value="BENZIL REDUCTASE"/>
    <property type="match status" value="1"/>
</dbReference>
<dbReference type="InterPro" id="IPR002347">
    <property type="entry name" value="SDR_fam"/>
</dbReference>
<reference evidence="3 4" key="1">
    <citation type="submission" date="2015-06" db="EMBL/GenBank/DDBJ databases">
        <title>Prevotella sp. 109, sp. nov., a novel member of the family Prevotellaceae isolated from human faeces.</title>
        <authorList>
            <person name="Shkoporov A.N."/>
            <person name="Chaplin A.V."/>
            <person name="Kafarskaia L.I."/>
            <person name="Efimov B.A."/>
        </authorList>
    </citation>
    <scope>NUCLEOTIDE SEQUENCE [LARGE SCALE GENOMIC DNA]</scope>
    <source>
        <strain evidence="3 4">109</strain>
    </source>
</reference>
<dbReference type="OrthoDB" id="9788235at2"/>
<dbReference type="CDD" id="cd05233">
    <property type="entry name" value="SDR_c"/>
    <property type="match status" value="1"/>
</dbReference>
<dbReference type="Pfam" id="PF00106">
    <property type="entry name" value="adh_short"/>
    <property type="match status" value="1"/>
</dbReference>
<comment type="similarity">
    <text evidence="1">Belongs to the short-chain dehydrogenases/reductases (SDR) family.</text>
</comment>
<gene>
    <name evidence="3" type="ORF">ACU52_04850</name>
</gene>
<dbReference type="AlphaFoldDB" id="A0A8E1QYE5"/>
<evidence type="ECO:0000313" key="3">
    <source>
        <dbReference type="EMBL" id="KOO68998.1"/>
    </source>
</evidence>
<evidence type="ECO:0000256" key="2">
    <source>
        <dbReference type="ARBA" id="ARBA00023002"/>
    </source>
</evidence>
<comment type="caution">
    <text evidence="3">The sequence shown here is derived from an EMBL/GenBank/DDBJ whole genome shotgun (WGS) entry which is preliminary data.</text>
</comment>
<evidence type="ECO:0000256" key="1">
    <source>
        <dbReference type="ARBA" id="ARBA00006484"/>
    </source>
</evidence>
<dbReference type="GO" id="GO:0050664">
    <property type="term" value="F:oxidoreductase activity, acting on NAD(P)H, oxygen as acceptor"/>
    <property type="evidence" value="ECO:0007669"/>
    <property type="project" value="TreeGrafter"/>
</dbReference>
<dbReference type="RefSeq" id="WP_053397956.1">
    <property type="nucleotide sequence ID" value="NZ_LFQU01000006.1"/>
</dbReference>
<evidence type="ECO:0000313" key="4">
    <source>
        <dbReference type="Proteomes" id="UP000036951"/>
    </source>
</evidence>